<comment type="caution">
    <text evidence="7">The sequence shown here is derived from an EMBL/GenBank/DDBJ whole genome shotgun (WGS) entry which is preliminary data.</text>
</comment>
<protein>
    <submittedName>
        <fullName evidence="7">Oligosaccharide flippase family protein</fullName>
    </submittedName>
</protein>
<evidence type="ECO:0000313" key="7">
    <source>
        <dbReference type="EMBL" id="HIZ15741.1"/>
    </source>
</evidence>
<feature type="transmembrane region" description="Helical" evidence="6">
    <location>
        <begin position="20"/>
        <end position="44"/>
    </location>
</feature>
<evidence type="ECO:0000256" key="1">
    <source>
        <dbReference type="ARBA" id="ARBA00004651"/>
    </source>
</evidence>
<sequence>MVGRRIIAKIKGSKDGKVLLSNFAYLSLLQVAGYVFPLLTLPYLARVIGASGFGKIAFASAIMVWIQTVADWGFNYTATRDVARCRDDKQRVSEIFSNVFWARCLLMVLSFVVLAVLVFTIPKLRAEADVIFVSFLMIPGHILFPDWFFQAIERMKYITILNLLSKMLFTIAVFVFVREANDYILQPLFVSLGFVVSGIVALYYILGKWHYHLNRPVWTSLCGTIQKSSNVFVNNLMPNLYNSFSTI</sequence>
<dbReference type="InterPro" id="IPR050833">
    <property type="entry name" value="Poly_Biosynth_Transport"/>
</dbReference>
<dbReference type="Pfam" id="PF01943">
    <property type="entry name" value="Polysacc_synt"/>
    <property type="match status" value="1"/>
</dbReference>
<accession>A0A9D2DER1</accession>
<name>A0A9D2DER1_9BACT</name>
<comment type="subcellular location">
    <subcellularLocation>
        <location evidence="1">Cell membrane</location>
        <topology evidence="1">Multi-pass membrane protein</topology>
    </subcellularLocation>
</comment>
<evidence type="ECO:0000256" key="3">
    <source>
        <dbReference type="ARBA" id="ARBA00022692"/>
    </source>
</evidence>
<keyword evidence="4 6" id="KW-1133">Transmembrane helix</keyword>
<feature type="transmembrane region" description="Helical" evidence="6">
    <location>
        <begin position="56"/>
        <end position="74"/>
    </location>
</feature>
<dbReference type="AlphaFoldDB" id="A0A9D2DER1"/>
<feature type="non-terminal residue" evidence="7">
    <location>
        <position position="247"/>
    </location>
</feature>
<organism evidence="7 8">
    <name type="scientific">Candidatus Tidjanibacter faecipullorum</name>
    <dbReference type="NCBI Taxonomy" id="2838766"/>
    <lineage>
        <taxon>Bacteria</taxon>
        <taxon>Pseudomonadati</taxon>
        <taxon>Bacteroidota</taxon>
        <taxon>Bacteroidia</taxon>
        <taxon>Bacteroidales</taxon>
        <taxon>Rikenellaceae</taxon>
        <taxon>Tidjanibacter</taxon>
    </lineage>
</organism>
<keyword evidence="3 6" id="KW-0812">Transmembrane</keyword>
<reference evidence="7" key="1">
    <citation type="journal article" date="2021" name="PeerJ">
        <title>Extensive microbial diversity within the chicken gut microbiome revealed by metagenomics and culture.</title>
        <authorList>
            <person name="Gilroy R."/>
            <person name="Ravi A."/>
            <person name="Getino M."/>
            <person name="Pursley I."/>
            <person name="Horton D.L."/>
            <person name="Alikhan N.F."/>
            <person name="Baker D."/>
            <person name="Gharbi K."/>
            <person name="Hall N."/>
            <person name="Watson M."/>
            <person name="Adriaenssens E.M."/>
            <person name="Foster-Nyarko E."/>
            <person name="Jarju S."/>
            <person name="Secka A."/>
            <person name="Antonio M."/>
            <person name="Oren A."/>
            <person name="Chaudhuri R.R."/>
            <person name="La Ragione R."/>
            <person name="Hildebrand F."/>
            <person name="Pallen M.J."/>
        </authorList>
    </citation>
    <scope>NUCLEOTIDE SEQUENCE</scope>
    <source>
        <strain evidence="7">ChiHjej11B10-19426</strain>
    </source>
</reference>
<evidence type="ECO:0000256" key="4">
    <source>
        <dbReference type="ARBA" id="ARBA00022989"/>
    </source>
</evidence>
<feature type="transmembrane region" description="Helical" evidence="6">
    <location>
        <begin position="183"/>
        <end position="206"/>
    </location>
</feature>
<feature type="transmembrane region" description="Helical" evidence="6">
    <location>
        <begin position="160"/>
        <end position="177"/>
    </location>
</feature>
<evidence type="ECO:0000256" key="5">
    <source>
        <dbReference type="ARBA" id="ARBA00023136"/>
    </source>
</evidence>
<dbReference type="EMBL" id="DXCC01000028">
    <property type="protein sequence ID" value="HIZ15741.1"/>
    <property type="molecule type" value="Genomic_DNA"/>
</dbReference>
<dbReference type="PANTHER" id="PTHR30250">
    <property type="entry name" value="PST FAMILY PREDICTED COLANIC ACID TRANSPORTER"/>
    <property type="match status" value="1"/>
</dbReference>
<dbReference type="InterPro" id="IPR002797">
    <property type="entry name" value="Polysacc_synth"/>
</dbReference>
<proteinExistence type="predicted"/>
<dbReference type="PANTHER" id="PTHR30250:SF11">
    <property type="entry name" value="O-ANTIGEN TRANSPORTER-RELATED"/>
    <property type="match status" value="1"/>
</dbReference>
<gene>
    <name evidence="7" type="ORF">H9816_07535</name>
</gene>
<dbReference type="GO" id="GO:0005886">
    <property type="term" value="C:plasma membrane"/>
    <property type="evidence" value="ECO:0007669"/>
    <property type="project" value="UniProtKB-SubCell"/>
</dbReference>
<dbReference type="Proteomes" id="UP000824014">
    <property type="component" value="Unassembled WGS sequence"/>
</dbReference>
<keyword evidence="2" id="KW-1003">Cell membrane</keyword>
<evidence type="ECO:0000313" key="8">
    <source>
        <dbReference type="Proteomes" id="UP000824014"/>
    </source>
</evidence>
<evidence type="ECO:0000256" key="2">
    <source>
        <dbReference type="ARBA" id="ARBA00022475"/>
    </source>
</evidence>
<keyword evidence="5 6" id="KW-0472">Membrane</keyword>
<feature type="transmembrane region" description="Helical" evidence="6">
    <location>
        <begin position="130"/>
        <end position="148"/>
    </location>
</feature>
<reference evidence="7" key="2">
    <citation type="submission" date="2021-04" db="EMBL/GenBank/DDBJ databases">
        <authorList>
            <person name="Gilroy R."/>
        </authorList>
    </citation>
    <scope>NUCLEOTIDE SEQUENCE</scope>
    <source>
        <strain evidence="7">ChiHjej11B10-19426</strain>
    </source>
</reference>
<evidence type="ECO:0000256" key="6">
    <source>
        <dbReference type="SAM" id="Phobius"/>
    </source>
</evidence>
<feature type="transmembrane region" description="Helical" evidence="6">
    <location>
        <begin position="95"/>
        <end position="118"/>
    </location>
</feature>